<sequence>MGRKRVLVHLHVQPLDGHVRHRRTLAVLLQVDAQPAALKFGRWVPAVVDLVDTGKLGKVIADVECLMVWTGVLVVDEGDARIPLVVDHVPEQQIVVTEDHRTGYARTCSFIPFVLVRVGEAVGHEPQKLIQLGRQVGLWVRRTVRLHPVHLGHPAGNERPDGIILAGVRCERHARNVLIGESVRKGGVQGGRVPMPVQQLYIFRLLAPVNQQVCFVAVHPYQHDVLRLGRLGRVRTFARLLETADQLSGLITFSISVAPSTTACSLTTSDSFWTGGPPPLALLSPHEDIHDADLCQLMVIAVQPQHLVATVPQSLLLHVDRRSVVGADLPVTDTTRPCPRVLRFGVQLQPLSARLEVRSDGRQDRVEQGRIGRSNT</sequence>
<dbReference type="Proteomes" id="UP000075882">
    <property type="component" value="Unassembled WGS sequence"/>
</dbReference>
<dbReference type="EnsemblMetazoa" id="ACOM028881-RA">
    <property type="protein sequence ID" value="ACOM028881-PA.1"/>
    <property type="gene ID" value="ACOM028881"/>
</dbReference>
<proteinExistence type="predicted"/>
<evidence type="ECO:0000313" key="1">
    <source>
        <dbReference type="EnsemblMetazoa" id="ACOM028881-PA.1"/>
    </source>
</evidence>
<reference evidence="1" key="1">
    <citation type="submission" date="2022-08" db="UniProtKB">
        <authorList>
            <consortium name="EnsemblMetazoa"/>
        </authorList>
    </citation>
    <scope>IDENTIFICATION</scope>
</reference>
<accession>A0A8W7PCP2</accession>
<dbReference type="AlphaFoldDB" id="A0A8W7PCP2"/>
<name>A0A8W7PCP2_ANOCL</name>
<organism evidence="1">
    <name type="scientific">Anopheles coluzzii</name>
    <name type="common">African malaria mosquito</name>
    <dbReference type="NCBI Taxonomy" id="1518534"/>
    <lineage>
        <taxon>Eukaryota</taxon>
        <taxon>Metazoa</taxon>
        <taxon>Ecdysozoa</taxon>
        <taxon>Arthropoda</taxon>
        <taxon>Hexapoda</taxon>
        <taxon>Insecta</taxon>
        <taxon>Pterygota</taxon>
        <taxon>Neoptera</taxon>
        <taxon>Endopterygota</taxon>
        <taxon>Diptera</taxon>
        <taxon>Nematocera</taxon>
        <taxon>Culicoidea</taxon>
        <taxon>Culicidae</taxon>
        <taxon>Anophelinae</taxon>
        <taxon>Anopheles</taxon>
    </lineage>
</organism>
<protein>
    <submittedName>
        <fullName evidence="1">Uncharacterized protein</fullName>
    </submittedName>
</protein>